<evidence type="ECO:0000313" key="3">
    <source>
        <dbReference type="Proteomes" id="UP001153069"/>
    </source>
</evidence>
<keyword evidence="3" id="KW-1185">Reference proteome</keyword>
<feature type="compositionally biased region" description="Low complexity" evidence="1">
    <location>
        <begin position="2015"/>
        <end position="2027"/>
    </location>
</feature>
<feature type="region of interest" description="Disordered" evidence="1">
    <location>
        <begin position="112"/>
        <end position="142"/>
    </location>
</feature>
<evidence type="ECO:0000256" key="1">
    <source>
        <dbReference type="SAM" id="MobiDB-lite"/>
    </source>
</evidence>
<evidence type="ECO:0000313" key="2">
    <source>
        <dbReference type="EMBL" id="CAB9496737.1"/>
    </source>
</evidence>
<protein>
    <submittedName>
        <fullName evidence="2">Uncharacterized protein</fullName>
    </submittedName>
</protein>
<gene>
    <name evidence="2" type="ORF">SEMRO_9_G007030.1</name>
</gene>
<feature type="compositionally biased region" description="Polar residues" evidence="1">
    <location>
        <begin position="1974"/>
        <end position="1985"/>
    </location>
</feature>
<accession>A0A9N8H1W1</accession>
<feature type="region of interest" description="Disordered" evidence="1">
    <location>
        <begin position="1938"/>
        <end position="2070"/>
    </location>
</feature>
<dbReference type="Proteomes" id="UP001153069">
    <property type="component" value="Unassembled WGS sequence"/>
</dbReference>
<reference evidence="2" key="1">
    <citation type="submission" date="2020-06" db="EMBL/GenBank/DDBJ databases">
        <authorList>
            <consortium name="Plant Systems Biology data submission"/>
        </authorList>
    </citation>
    <scope>NUCLEOTIDE SEQUENCE</scope>
    <source>
        <strain evidence="2">D6</strain>
    </source>
</reference>
<comment type="caution">
    <text evidence="2">The sequence shown here is derived from an EMBL/GenBank/DDBJ whole genome shotgun (WGS) entry which is preliminary data.</text>
</comment>
<organism evidence="2 3">
    <name type="scientific">Seminavis robusta</name>
    <dbReference type="NCBI Taxonomy" id="568900"/>
    <lineage>
        <taxon>Eukaryota</taxon>
        <taxon>Sar</taxon>
        <taxon>Stramenopiles</taxon>
        <taxon>Ochrophyta</taxon>
        <taxon>Bacillariophyta</taxon>
        <taxon>Bacillariophyceae</taxon>
        <taxon>Bacillariophycidae</taxon>
        <taxon>Naviculales</taxon>
        <taxon>Naviculaceae</taxon>
        <taxon>Seminavis</taxon>
    </lineage>
</organism>
<feature type="compositionally biased region" description="Polar residues" evidence="1">
    <location>
        <begin position="1940"/>
        <end position="1965"/>
    </location>
</feature>
<sequence length="2070" mass="219667">MFSRWISKVKTSLSPKAWLAKHVAATLNDVFILDAQEDIESNLLTDTKIVLKHARQQKSSYIQRQIQQIVDHLTLDIADFTLLIQDHGCHSDNSLIGDIRVQAKSLQLLSFGRQQQQQHQEHDTSDTTDTDTDADTPTPPLSQRISLEAIKIDVLLQEQELPLLKPIGYAASVKRITGRRFLDGWRNGLQVVGESPDALVLHAGGVQLKTLCRLLKPLAAYDTAATVTPTNQEEEEDEGASTTITPTTITLPLPSVALILPEGTAVRIPQCTLLYHMDGSTSQLVGSEGVWIGDQPFLNFADTKTKDDSNGAHQENTKWKLDFVQRVVSLHQSSAFVEWNDTVVKQLVRECQQLKASVPQDIMEQVESTIYEYEETAVKTVLATTGDETNTTWRFESGTRASLGVRIRSDRGWAQASLESPALTITMNQKGALEKVQFEMGGAQFGPTSFGTKKSSIIRLPRLAFAHSLTPTSDLETIRIQECIDATIESQTVLSELQALGSDLLKFPGLQPEDGAKSSTASKASIGEATVADSLPPIAIAKVKLTLEAEGAKAQFGGVSVRFLSNGTTISSESLVCHILDRTAGECPEVEVLSVQNVAVQLGLSPSQAHLVTMQRLNRVHVPGLVDRMVVPLEKVRLKYNSAQSMVQLDVPSLLHLALSPTVLSKGDTEAPAPPSSMQLPVSVQARFAKVQLSRGRVSMCIQPLQLSITSHGNGNAMTASLWGNGCTVRVQVDDQNSAENRWLEASVASNSKVALSSMCEVEALECTGAHILGTSCGQLDVSIPPLSYSIVEGQPRVQANGELTVLLQSGSVAKKVQSLLEEAVCLGTEKECVVASDDTGLSSIPPLPPVTIAKVKLTLQEECAKVQFVGVSVRFPPHGTTISSEALVCHVLEVEGPEVEVLSAQHVAVQLGLSPGHAHLVTMQWLNRVHVPGLVDRMVVPLENVRLKYNSAQSKVQLDVPSLLHLALSPTVPSKGDTWAPAPPSSMQLPVSVQARFAKVQLSRGRASLCIQPLQLSITSHGNGNAMTASLWGNGCTVRVQVDDQNSVESRWLEASVASNSKVTLSSMCEVEALECTGARILGTSCGQLDVSIPPLSYSIVDGQPRVQANGELTILLQSDSVAKEVQSLLEEAIGLDSEKECAAPSDEAGLSSIPPLWKQIEMVLPQAKAVVKEPMHLEGHAQNVCLRFNDARASTITVSIDGHAASYGPFSLRSTDASVTVAPGFHKATVFFGGASLSGPSGIALIMSDMRAELESPATAIVTGLVDSFVVPSMFELEEPTAGGTFSFTDGLIDITLAKLCGICPKLLGANTATSKADDDTTGALLACPIHVRVQELSLKATKESTASIVGASPVDILVVPAEGLMSVDADLGTNLRIVDSANGRWLQASISPISAVLEPSGMPSNASCSLIRIGPCSPGQLGISIPKFEMVSTAIKTDEVTGSFESFDVLQEVQALWHDCFPSESTSSPPFIWSIPKAIVSVESMKTRVVAEHVTFDSAMTGLSCSRLGWQDDGGVAAAFSGLHVEKKTVTGYHGVIATIDALYFPAFGTIGRPVQQKTMVSFDDDGLSIETPPVDVVIFEGEQQKVGQDLAPKSSAAGTIPFPVRLNLQRVNIRSFSENGEVTVLSQLAVHLRPQEQDPFAQNATQGAFFHLALTSAENKLLKLAKTTASGVVFPSDLATIHQFRLATGAAEVSVGLSSVDWASVFGNQKSQDAKKPIALPLCLVENFVAHLKYQGTIVGMQQTSVNVPALQGGPNTSSSDLVQHLKKAMLDRVPAMITNAAFLGENVSEMTAKTAGRVLLAASTATGSAAGSVVGLAAIDGIRGSVTAGKESRGAQTGEGYKFGDFSRGAIHSIRQAATSGAQTRRGESESYSVGDFTVGASKGAVKYASQNKSRLGAAGGSGAGMIIGAAVAGPLGLVAGSIIGSKFGGAALGDSQTTEQSSPAESSASLGQPTATSNEVDLLGLPVSHQSQTTRTVVSPSMPMPHRPGVNPNFGSAGMANAPPSTTYQQAPVQHQPQQRQEQQKKGYRFGDFAKGVVAKGKEKSGRSGGDAYKFGDFSRGLFK</sequence>
<dbReference type="OrthoDB" id="412286at2759"/>
<proteinExistence type="predicted"/>
<name>A0A9N8H1W1_9STRA</name>
<dbReference type="EMBL" id="CAICTM010000009">
    <property type="protein sequence ID" value="CAB9496737.1"/>
    <property type="molecule type" value="Genomic_DNA"/>
</dbReference>